<sequence>MRCTWVIWIRSMASMKEILYFFAVLRNRGSRNRPECGVRFFTVTMREEPMFAEMIGEGNFARATFNSSYFFLPTKTRCNSGIESDEKRKRSEVGACAVVRSGPKQHFACVRVSKESKDSECRVDRTNGKLLVRCWCKSGDYCNVDLSERVEDPETDNRRNSIEDEDEDYVLPTTESNRQDDAMQVEETYDINDANYPISSEDFDEQEENVRPNPVKLPDPRNSRNYPLPNNSPVRPPIPTPESNVTTIPPWRREYPVAQPGDQRRVLPPPSYSQSQTQQRPQSHPIQSYPYQQNSRQSSQLQNQPLQGYGKFKTRFQGSSEILAPSPRSQPLPLPPARVSTTTARSSTPSRSNQRAYEEIMREYRRRSELQKLELIRKSQVDSRRSFVDTPTSRGSYESPIPISPPTRQNQQQRPSQQSNPVNIRPPLVSPVQSSTIPASARNYTSTARSITTRTYRPFDLNNPPQKQNQKPISFGAVNASIVYPPGPPTRSSSPSTFATRPSVTSTTTLRTTITTPSPPTTTEQPTVSKTSSTTRKSTTTTTTEKSTVPPTESVDVSGEDDKDGLRQYAGEYIYQIEEVQSESTTKATSAAPRISKAKVNKYKEILRKKDKPDAASTQNAILSILVPLIVIYLF</sequence>
<dbReference type="AlphaFoldDB" id="A0A2A2KSD4"/>
<feature type="region of interest" description="Disordered" evidence="1">
    <location>
        <begin position="379"/>
        <end position="450"/>
    </location>
</feature>
<feature type="compositionally biased region" description="Basic and acidic residues" evidence="1">
    <location>
        <begin position="151"/>
        <end position="162"/>
    </location>
</feature>
<feature type="region of interest" description="Disordered" evidence="1">
    <location>
        <begin position="479"/>
        <end position="564"/>
    </location>
</feature>
<keyword evidence="3" id="KW-1185">Reference proteome</keyword>
<feature type="region of interest" description="Disordered" evidence="1">
    <location>
        <begin position="322"/>
        <end position="358"/>
    </location>
</feature>
<reference evidence="2 3" key="1">
    <citation type="journal article" date="2017" name="Curr. Biol.">
        <title>Genome architecture and evolution of a unichromosomal asexual nematode.</title>
        <authorList>
            <person name="Fradin H."/>
            <person name="Zegar C."/>
            <person name="Gutwein M."/>
            <person name="Lucas J."/>
            <person name="Kovtun M."/>
            <person name="Corcoran D."/>
            <person name="Baugh L.R."/>
            <person name="Kiontke K."/>
            <person name="Gunsalus K."/>
            <person name="Fitch D.H."/>
            <person name="Piano F."/>
        </authorList>
    </citation>
    <scope>NUCLEOTIDE SEQUENCE [LARGE SCALE GENOMIC DNA]</scope>
    <source>
        <strain evidence="2">PF1309</strain>
    </source>
</reference>
<feature type="compositionally biased region" description="Polar residues" evidence="1">
    <location>
        <begin position="223"/>
        <end position="233"/>
    </location>
</feature>
<proteinExistence type="predicted"/>
<organism evidence="2 3">
    <name type="scientific">Diploscapter pachys</name>
    <dbReference type="NCBI Taxonomy" id="2018661"/>
    <lineage>
        <taxon>Eukaryota</taxon>
        <taxon>Metazoa</taxon>
        <taxon>Ecdysozoa</taxon>
        <taxon>Nematoda</taxon>
        <taxon>Chromadorea</taxon>
        <taxon>Rhabditida</taxon>
        <taxon>Rhabditina</taxon>
        <taxon>Rhabditomorpha</taxon>
        <taxon>Rhabditoidea</taxon>
        <taxon>Rhabditidae</taxon>
        <taxon>Diploscapter</taxon>
    </lineage>
</organism>
<protein>
    <submittedName>
        <fullName evidence="2">Uncharacterized protein</fullName>
    </submittedName>
</protein>
<feature type="compositionally biased region" description="Low complexity" evidence="1">
    <location>
        <begin position="490"/>
        <end position="554"/>
    </location>
</feature>
<dbReference type="Proteomes" id="UP000218231">
    <property type="component" value="Unassembled WGS sequence"/>
</dbReference>
<gene>
    <name evidence="2" type="ORF">WR25_21051</name>
</gene>
<comment type="caution">
    <text evidence="2">The sequence shown here is derived from an EMBL/GenBank/DDBJ whole genome shotgun (WGS) entry which is preliminary data.</text>
</comment>
<evidence type="ECO:0000256" key="1">
    <source>
        <dbReference type="SAM" id="MobiDB-lite"/>
    </source>
</evidence>
<feature type="compositionally biased region" description="Low complexity" evidence="1">
    <location>
        <begin position="292"/>
        <end position="303"/>
    </location>
</feature>
<evidence type="ECO:0000313" key="2">
    <source>
        <dbReference type="EMBL" id="PAV76727.1"/>
    </source>
</evidence>
<evidence type="ECO:0000313" key="3">
    <source>
        <dbReference type="Proteomes" id="UP000218231"/>
    </source>
</evidence>
<feature type="region of interest" description="Disordered" evidence="1">
    <location>
        <begin position="195"/>
        <end position="303"/>
    </location>
</feature>
<dbReference type="OrthoDB" id="5877417at2759"/>
<feature type="region of interest" description="Disordered" evidence="1">
    <location>
        <begin position="151"/>
        <end position="183"/>
    </location>
</feature>
<feature type="compositionally biased region" description="Low complexity" evidence="1">
    <location>
        <begin position="408"/>
        <end position="421"/>
    </location>
</feature>
<feature type="compositionally biased region" description="Low complexity" evidence="1">
    <location>
        <begin position="272"/>
        <end position="285"/>
    </location>
</feature>
<name>A0A2A2KSD4_9BILA</name>
<feature type="compositionally biased region" description="Polar residues" evidence="1">
    <location>
        <begin position="431"/>
        <end position="450"/>
    </location>
</feature>
<feature type="compositionally biased region" description="Low complexity" evidence="1">
    <location>
        <begin position="337"/>
        <end position="352"/>
    </location>
</feature>
<dbReference type="EMBL" id="LIAE01007825">
    <property type="protein sequence ID" value="PAV76727.1"/>
    <property type="molecule type" value="Genomic_DNA"/>
</dbReference>
<accession>A0A2A2KSD4</accession>